<dbReference type="InterPro" id="IPR036597">
    <property type="entry name" value="Fido-like_dom_sf"/>
</dbReference>
<dbReference type="InterPro" id="IPR003812">
    <property type="entry name" value="Fido"/>
</dbReference>
<evidence type="ECO:0000256" key="2">
    <source>
        <dbReference type="PIRSR" id="PIRSR640198-2"/>
    </source>
</evidence>
<evidence type="ECO:0000259" key="3">
    <source>
        <dbReference type="PROSITE" id="PS51459"/>
    </source>
</evidence>
<reference evidence="4 5" key="1">
    <citation type="journal article" date="2016" name="Environ. Microbiol.">
        <title>Genomic resolution of a cold subsurface aquifer community provides metabolic insights for novel microbes adapted to high CO concentrations.</title>
        <authorList>
            <person name="Probst A.J."/>
            <person name="Castelle C.J."/>
            <person name="Singh A."/>
            <person name="Brown C.T."/>
            <person name="Anantharaman K."/>
            <person name="Sharon I."/>
            <person name="Hug L.A."/>
            <person name="Burstein D."/>
            <person name="Emerson J.B."/>
            <person name="Thomas B.C."/>
            <person name="Banfield J.F."/>
        </authorList>
    </citation>
    <scope>NUCLEOTIDE SEQUENCE [LARGE SCALE GENOMIC DNA]</scope>
    <source>
        <strain evidence="4">CG1_02_38_46</strain>
    </source>
</reference>
<comment type="caution">
    <text evidence="4">The sequence shown here is derived from an EMBL/GenBank/DDBJ whole genome shotgun (WGS) entry which is preliminary data.</text>
</comment>
<dbReference type="PROSITE" id="PS51459">
    <property type="entry name" value="FIDO"/>
    <property type="match status" value="1"/>
</dbReference>
<name>A0A1J4SEQ4_9BACT</name>
<feature type="active site" evidence="1">
    <location>
        <position position="194"/>
    </location>
</feature>
<dbReference type="Proteomes" id="UP000182278">
    <property type="component" value="Unassembled WGS sequence"/>
</dbReference>
<evidence type="ECO:0000256" key="1">
    <source>
        <dbReference type="PIRSR" id="PIRSR640198-1"/>
    </source>
</evidence>
<dbReference type="PANTHER" id="PTHR13504">
    <property type="entry name" value="FIDO DOMAIN-CONTAINING PROTEIN DDB_G0283145"/>
    <property type="match status" value="1"/>
</dbReference>
<keyword evidence="2" id="KW-0547">Nucleotide-binding</keyword>
<gene>
    <name evidence="4" type="ORF">AUJ66_04310</name>
</gene>
<feature type="binding site" evidence="2">
    <location>
        <begin position="236"/>
        <end position="237"/>
    </location>
    <ligand>
        <name>ATP</name>
        <dbReference type="ChEBI" id="CHEBI:30616"/>
    </ligand>
</feature>
<dbReference type="InterPro" id="IPR040198">
    <property type="entry name" value="Fido_containing"/>
</dbReference>
<proteinExistence type="predicted"/>
<evidence type="ECO:0000313" key="4">
    <source>
        <dbReference type="EMBL" id="OIN97132.1"/>
    </source>
</evidence>
<organism evidence="4 5">
    <name type="scientific">Candidatus Desantisbacteria bacterium CG1_02_38_46</name>
    <dbReference type="NCBI Taxonomy" id="1817893"/>
    <lineage>
        <taxon>Bacteria</taxon>
        <taxon>Candidatus Desantisiibacteriota</taxon>
    </lineage>
</organism>
<dbReference type="EMBL" id="MNUO01000063">
    <property type="protein sequence ID" value="OIN97132.1"/>
    <property type="molecule type" value="Genomic_DNA"/>
</dbReference>
<keyword evidence="2" id="KW-0067">ATP-binding</keyword>
<dbReference type="PANTHER" id="PTHR13504:SF38">
    <property type="entry name" value="FIDO DOMAIN-CONTAINING PROTEIN"/>
    <property type="match status" value="1"/>
</dbReference>
<dbReference type="GO" id="GO:0005524">
    <property type="term" value="F:ATP binding"/>
    <property type="evidence" value="ECO:0007669"/>
    <property type="project" value="UniProtKB-KW"/>
</dbReference>
<dbReference type="Gene3D" id="1.10.3290.10">
    <property type="entry name" value="Fido-like domain"/>
    <property type="match status" value="1"/>
</dbReference>
<protein>
    <recommendedName>
        <fullName evidence="3">Fido domain-containing protein</fullName>
    </recommendedName>
</protein>
<dbReference type="Pfam" id="PF02661">
    <property type="entry name" value="Fic"/>
    <property type="match status" value="1"/>
</dbReference>
<sequence length="346" mass="39648">MKSFRKTGKDLQLPLGAVWLMNSISEYKGKEELYVRQSPQVLKALIEMALIESAESSNRIEGVVIEKRRLKPLILGHSKPQDRSEEEIAGYRRALDLIHKKHESLDISPQTIQELHRLSHTGAGDAGGWKRKDNEIIKREPEGIIEVIFKPTSAALTPEAIKQLCLTYRYSIEQMKYPVLYAIACLILDFLCIHPFRDGNGRVSRLLTLLALYHHGYGVGKYISLERIIEQSKETYYEALQKSSKGWHESRHDVEPWVGYFLGTINSAYREFEQRASSVKPPRGAKREIVTQAINSQLGEFSISEIERLCSGISRDMIRVVFRQLQKEKKIMCFGKGQSAKWKRMG</sequence>
<dbReference type="SUPFAM" id="SSF140931">
    <property type="entry name" value="Fic-like"/>
    <property type="match status" value="1"/>
</dbReference>
<feature type="domain" description="Fido" evidence="3">
    <location>
        <begin position="107"/>
        <end position="263"/>
    </location>
</feature>
<evidence type="ECO:0000313" key="5">
    <source>
        <dbReference type="Proteomes" id="UP000182278"/>
    </source>
</evidence>
<dbReference type="AlphaFoldDB" id="A0A1J4SEQ4"/>
<accession>A0A1J4SEQ4</accession>
<feature type="binding site" evidence="2">
    <location>
        <begin position="198"/>
        <end position="205"/>
    </location>
    <ligand>
        <name>ATP</name>
        <dbReference type="ChEBI" id="CHEBI:30616"/>
    </ligand>
</feature>